<evidence type="ECO:0008006" key="6">
    <source>
        <dbReference type="Google" id="ProtNLM"/>
    </source>
</evidence>
<feature type="chain" id="PRO_5046495751" description="DUF4189 domain-containing protein" evidence="3">
    <location>
        <begin position="23"/>
        <end position="796"/>
    </location>
</feature>
<evidence type="ECO:0000256" key="3">
    <source>
        <dbReference type="SAM" id="SignalP"/>
    </source>
</evidence>
<evidence type="ECO:0000256" key="1">
    <source>
        <dbReference type="SAM" id="Coils"/>
    </source>
</evidence>
<feature type="compositionally biased region" description="Acidic residues" evidence="2">
    <location>
        <begin position="269"/>
        <end position="280"/>
    </location>
</feature>
<feature type="compositionally biased region" description="Low complexity" evidence="2">
    <location>
        <begin position="310"/>
        <end position="322"/>
    </location>
</feature>
<evidence type="ECO:0000256" key="2">
    <source>
        <dbReference type="SAM" id="MobiDB-lite"/>
    </source>
</evidence>
<sequence length="796" mass="86274">MRPSLMLIVACCWLASTAVASGDDKLRIELEGHIARLEGNYRTLDKRLADEMKQLKYTESGVDAFLYLSKRDAEGLARVRGNYDTAVVQAERCKEFVKLVNPIKRANGEVVYTGIVEIPQSWAQSAWEFFAPNERANCLDWLWGANADLRYVAELLDYYDSDLRRWKRRLVEEREKLKTVKAAAKQTRLARRKTREQIKEFEDRLAKLPPCVEPEVEPENSASGSAAGPSSEEEQSNELDSGNPTIPELNLDDLEADDDSAAQDFTPPDPDDVLESEDTTGEVPAGPHGAEDILDALRDEKGPTSDPTEPESSGLGSAAGPSSEEEQSNELDSGYPTIPELNLDDLEADDDSAAQDFTPPDPDDVLESEDSTGEAPAGPHGAEDILDALRDEKGPTSDPTGQGADVDDGGGTTGLTLPEPAQTTPIAAPKTPDTDVEEITMFPPDVIDAEGDAGTGLVDAPDMLPDPDDILDPEKESSGANSTDQGQTLPIAADNNGADVPVDQGTQVSSAVPVDPATLADLIPEPMIFVSGRRDQTSHCDYDPVLACRKLGGERAQICEVAVAEWVASCRTLGAITDTQSPAHCVAECNVYADQALLDDQLRPLISSLIEQPDENKDEAAQLEAQLMAISDEIAALNKQLDAGVLHIYQHETTGEITQHDGPYFEPSPPLEYTGSIRKTPTAEQRAKLLDLELLAEEYTERLREASNGDPFYSQWQNFARGFWFGIDGDTSQMSKFTCTAAQAESARAACIDKCNTANGSGEVCDPFVSAIGMLNQPFSRIYLYPPGNALRVPVN</sequence>
<protein>
    <recommendedName>
        <fullName evidence="6">DUF4189 domain-containing protein</fullName>
    </recommendedName>
</protein>
<feature type="region of interest" description="Disordered" evidence="2">
    <location>
        <begin position="209"/>
        <end position="497"/>
    </location>
</feature>
<accession>A0ABQ5UV61</accession>
<keyword evidence="3" id="KW-0732">Signal</keyword>
<feature type="compositionally biased region" description="Polar residues" evidence="2">
    <location>
        <begin position="478"/>
        <end position="488"/>
    </location>
</feature>
<name>A0ABQ5UV61_9HYPH</name>
<dbReference type="Proteomes" id="UP001161405">
    <property type="component" value="Unassembled WGS sequence"/>
</dbReference>
<feature type="compositionally biased region" description="Basic and acidic residues" evidence="2">
    <location>
        <begin position="289"/>
        <end position="303"/>
    </location>
</feature>
<feature type="compositionally biased region" description="Acidic residues" evidence="2">
    <location>
        <begin position="342"/>
        <end position="353"/>
    </location>
</feature>
<reference evidence="4" key="2">
    <citation type="submission" date="2023-01" db="EMBL/GenBank/DDBJ databases">
        <title>Draft genome sequence of Maritalea porphyrae strain NBRC 107169.</title>
        <authorList>
            <person name="Sun Q."/>
            <person name="Mori K."/>
        </authorList>
    </citation>
    <scope>NUCLEOTIDE SEQUENCE</scope>
    <source>
        <strain evidence="4">NBRC 107169</strain>
    </source>
</reference>
<organism evidence="4 5">
    <name type="scientific">Maritalea porphyrae</name>
    <dbReference type="NCBI Taxonomy" id="880732"/>
    <lineage>
        <taxon>Bacteria</taxon>
        <taxon>Pseudomonadati</taxon>
        <taxon>Pseudomonadota</taxon>
        <taxon>Alphaproteobacteria</taxon>
        <taxon>Hyphomicrobiales</taxon>
        <taxon>Devosiaceae</taxon>
        <taxon>Maritalea</taxon>
    </lineage>
</organism>
<feature type="signal peptide" evidence="3">
    <location>
        <begin position="1"/>
        <end position="22"/>
    </location>
</feature>
<proteinExistence type="predicted"/>
<comment type="caution">
    <text evidence="4">The sequence shown here is derived from an EMBL/GenBank/DDBJ whole genome shotgun (WGS) entry which is preliminary data.</text>
</comment>
<keyword evidence="1" id="KW-0175">Coiled coil</keyword>
<feature type="coiled-coil region" evidence="1">
    <location>
        <begin position="163"/>
        <end position="204"/>
    </location>
</feature>
<feature type="compositionally biased region" description="Low complexity" evidence="2">
    <location>
        <begin position="219"/>
        <end position="230"/>
    </location>
</feature>
<gene>
    <name evidence="4" type="ORF">GCM10007879_32850</name>
</gene>
<keyword evidence="5" id="KW-1185">Reference proteome</keyword>
<evidence type="ECO:0000313" key="5">
    <source>
        <dbReference type="Proteomes" id="UP001161405"/>
    </source>
</evidence>
<feature type="compositionally biased region" description="Acidic residues" evidence="2">
    <location>
        <begin position="361"/>
        <end position="372"/>
    </location>
</feature>
<feature type="compositionally biased region" description="Basic and acidic residues" evidence="2">
    <location>
        <begin position="381"/>
        <end position="395"/>
    </location>
</feature>
<feature type="compositionally biased region" description="Acidic residues" evidence="2">
    <location>
        <begin position="250"/>
        <end position="261"/>
    </location>
</feature>
<evidence type="ECO:0000313" key="4">
    <source>
        <dbReference type="EMBL" id="GLQ19036.1"/>
    </source>
</evidence>
<dbReference type="EMBL" id="BSNI01000005">
    <property type="protein sequence ID" value="GLQ19036.1"/>
    <property type="molecule type" value="Genomic_DNA"/>
</dbReference>
<reference evidence="4" key="1">
    <citation type="journal article" date="2014" name="Int. J. Syst. Evol. Microbiol.">
        <title>Complete genome of a new Firmicutes species belonging to the dominant human colonic microbiota ('Ruminococcus bicirculans') reveals two chromosomes and a selective capacity to utilize plant glucans.</title>
        <authorList>
            <consortium name="NISC Comparative Sequencing Program"/>
            <person name="Wegmann U."/>
            <person name="Louis P."/>
            <person name="Goesmann A."/>
            <person name="Henrissat B."/>
            <person name="Duncan S.H."/>
            <person name="Flint H.J."/>
        </authorList>
    </citation>
    <scope>NUCLEOTIDE SEQUENCE</scope>
    <source>
        <strain evidence="4">NBRC 107169</strain>
    </source>
</reference>